<evidence type="ECO:0000313" key="1">
    <source>
        <dbReference type="EMBL" id="CDK24547.1"/>
    </source>
</evidence>
<gene>
    <name evidence="1" type="ORF">KUCA_T00000513001</name>
</gene>
<dbReference type="Proteomes" id="UP000019384">
    <property type="component" value="Unassembled WGS sequence"/>
</dbReference>
<dbReference type="GeneID" id="34517952"/>
<sequence>MNKGRRAGNLGGKEKIWTRLIWPYLQMPNEKVMAFKPRTLFKGAENITSKVLDLIFQPQIFDFSSAAEGEMWYVLLYGEKQLILTDSAAKPRGKQISEYLGRFFCSNNI</sequence>
<protein>
    <submittedName>
        <fullName evidence="1">Uncharacterized protein</fullName>
    </submittedName>
</protein>
<dbReference type="RefSeq" id="XP_022456564.1">
    <property type="nucleotide sequence ID" value="XM_022605058.1"/>
</dbReference>
<name>W6MJE6_9ASCO</name>
<reference evidence="1" key="2">
    <citation type="submission" date="2014-02" db="EMBL/GenBank/DDBJ databases">
        <title>Complete DNA sequence of /Kuraishia capsulata/ illustrates novel genomic features among budding yeasts (/Saccharomycotina/).</title>
        <authorList>
            <person name="Morales L."/>
            <person name="Noel B."/>
            <person name="Porcel B."/>
            <person name="Marcet-Houben M."/>
            <person name="Hullo M-F."/>
            <person name="Sacerdot C."/>
            <person name="Tekaia F."/>
            <person name="Leh-Louis V."/>
            <person name="Despons L."/>
            <person name="Khanna V."/>
            <person name="Aury J-M."/>
            <person name="Barbe V."/>
            <person name="Couloux A."/>
            <person name="Labadie K."/>
            <person name="Pelletier E."/>
            <person name="Souciet J-L."/>
            <person name="Boekhout T."/>
            <person name="Gabaldon T."/>
            <person name="Wincker P."/>
            <person name="Dujon B."/>
        </authorList>
    </citation>
    <scope>NUCLEOTIDE SEQUENCE</scope>
    <source>
        <strain evidence="1">CBS 1993</strain>
    </source>
</reference>
<dbReference type="AlphaFoldDB" id="W6MJE6"/>
<accession>W6MJE6</accession>
<proteinExistence type="predicted"/>
<evidence type="ECO:0000313" key="2">
    <source>
        <dbReference type="Proteomes" id="UP000019384"/>
    </source>
</evidence>
<keyword evidence="2" id="KW-1185">Reference proteome</keyword>
<reference evidence="1" key="1">
    <citation type="submission" date="2013-12" db="EMBL/GenBank/DDBJ databases">
        <authorList>
            <person name="Genoscope - CEA"/>
        </authorList>
    </citation>
    <scope>NUCLEOTIDE SEQUENCE</scope>
    <source>
        <strain evidence="1">CBS 1993</strain>
    </source>
</reference>
<dbReference type="HOGENOM" id="CLU_2184375_0_0_1"/>
<dbReference type="EMBL" id="HG793125">
    <property type="protein sequence ID" value="CDK24547.1"/>
    <property type="molecule type" value="Genomic_DNA"/>
</dbReference>
<organism evidence="1 2">
    <name type="scientific">Kuraishia capsulata CBS 1993</name>
    <dbReference type="NCBI Taxonomy" id="1382522"/>
    <lineage>
        <taxon>Eukaryota</taxon>
        <taxon>Fungi</taxon>
        <taxon>Dikarya</taxon>
        <taxon>Ascomycota</taxon>
        <taxon>Saccharomycotina</taxon>
        <taxon>Pichiomycetes</taxon>
        <taxon>Pichiales</taxon>
        <taxon>Pichiaceae</taxon>
        <taxon>Kuraishia</taxon>
    </lineage>
</organism>